<keyword evidence="3" id="KW-0285">Flavoprotein</keyword>
<dbReference type="PROSITE" id="PS00073">
    <property type="entry name" value="ACYL_COA_DH_2"/>
    <property type="match status" value="1"/>
</dbReference>
<dbReference type="InterPro" id="IPR006089">
    <property type="entry name" value="Acyl-CoA_DH_CS"/>
</dbReference>
<dbReference type="InterPro" id="IPR052904">
    <property type="entry name" value="Acyl-CoA_dehydrogenase-like"/>
</dbReference>
<dbReference type="Gene3D" id="1.20.140.10">
    <property type="entry name" value="Butyryl-CoA Dehydrogenase, subunit A, domain 3"/>
    <property type="match status" value="1"/>
</dbReference>
<organism evidence="8 9">
    <name type="scientific">Bordetella genomosp. 1</name>
    <dbReference type="NCBI Taxonomy" id="1395607"/>
    <lineage>
        <taxon>Bacteria</taxon>
        <taxon>Pseudomonadati</taxon>
        <taxon>Pseudomonadota</taxon>
        <taxon>Betaproteobacteria</taxon>
        <taxon>Burkholderiales</taxon>
        <taxon>Alcaligenaceae</taxon>
        <taxon>Bordetella</taxon>
    </lineage>
</organism>
<comment type="caution">
    <text evidence="8">The sequence shown here is derived from an EMBL/GenBank/DDBJ whole genome shotgun (WGS) entry which is preliminary data.</text>
</comment>
<dbReference type="Gene3D" id="2.40.110.20">
    <property type="match status" value="1"/>
</dbReference>
<dbReference type="PANTHER" id="PTHR42707">
    <property type="entry name" value="ACYL-COA DEHYDROGENASE"/>
    <property type="match status" value="1"/>
</dbReference>
<dbReference type="PANTHER" id="PTHR42707:SF2">
    <property type="entry name" value="ACD11 DEHYDROGENASE"/>
    <property type="match status" value="1"/>
</dbReference>
<comment type="cofactor">
    <cofactor evidence="1">
        <name>FAD</name>
        <dbReference type="ChEBI" id="CHEBI:57692"/>
    </cofactor>
</comment>
<evidence type="ECO:0000256" key="3">
    <source>
        <dbReference type="ARBA" id="ARBA00022630"/>
    </source>
</evidence>
<dbReference type="AlphaFoldDB" id="A0A261SXI9"/>
<dbReference type="Gene3D" id="6.10.250.600">
    <property type="match status" value="1"/>
</dbReference>
<reference evidence="8 9" key="1">
    <citation type="submission" date="2017-05" db="EMBL/GenBank/DDBJ databases">
        <title>Complete and WGS of Bordetella genogroups.</title>
        <authorList>
            <person name="Spilker T."/>
            <person name="LiPuma J."/>
        </authorList>
    </citation>
    <scope>NUCLEOTIDE SEQUENCE [LARGE SCALE GENOMIC DNA]</scope>
    <source>
        <strain evidence="8 9">AU17610</strain>
    </source>
</reference>
<dbReference type="Pfam" id="PF00441">
    <property type="entry name" value="Acyl-CoA_dh_1"/>
    <property type="match status" value="1"/>
</dbReference>
<dbReference type="InterPro" id="IPR009075">
    <property type="entry name" value="AcylCo_DH/oxidase_C"/>
</dbReference>
<dbReference type="InterPro" id="IPR041504">
    <property type="entry name" value="AidB_N"/>
</dbReference>
<evidence type="ECO:0000259" key="6">
    <source>
        <dbReference type="Pfam" id="PF02770"/>
    </source>
</evidence>
<dbReference type="RefSeq" id="WP_094825135.1">
    <property type="nucleotide sequence ID" value="NZ_NEVL01000001.1"/>
</dbReference>
<dbReference type="OrthoDB" id="9771038at2"/>
<evidence type="ECO:0000259" key="5">
    <source>
        <dbReference type="Pfam" id="PF00441"/>
    </source>
</evidence>
<comment type="similarity">
    <text evidence="2">Belongs to the acyl-CoA dehydrogenase family.</text>
</comment>
<dbReference type="InterPro" id="IPR009100">
    <property type="entry name" value="AcylCoA_DH/oxidase_NM_dom_sf"/>
</dbReference>
<evidence type="ECO:0000256" key="1">
    <source>
        <dbReference type="ARBA" id="ARBA00001974"/>
    </source>
</evidence>
<sequence>MDTPAPLPAPTAVPDSRGQNLYDCDPYAAPMAARYLPPALNAHLQPHLSRLGALAGGAMDALAMSADQHPPTLSVRHRTGVDESRIDKHPDYVALERLAYSEFGLAALSHRGGVLGWPEPMPAAAKYALSHLFVQAEFGLCCPVSMTDSLARTLRRYGDPALVAQVVPQVTSLDFDSLRQGAMFMTEQGAGSDVSATTTEAHEAADGSWTLTGDKWFCSNPDAGFAMVLARSEPDPGLKGVSLFLLPRDLPDGSHNHYRILRLKDKLGTRSMASGEIRLEGARAWLVGERGRGFKQMADMINNSRLSNGMRAAGLMRRACAEAMYVARERRAFGQPLADMPLMRRQLAKMMLWAEQARSVMFQTAQALARAEAGEGDPALPRIMTPLIKFRACRDARKVTGDAMEVRGGCGYIEEWVEPRLMRDAHLGSIWEGTSNIVALDVLRAIRREQALPALRAHVDALLRDGVPCPASLRPQQDAALDAAFALAAHAADSGRDALARQAASGLYHALSLAALRHEARGEGLAGRALLADQVLRHRLMPRAPCGIPEDDDDTHRRVLAAQP</sequence>
<proteinExistence type="inferred from homology"/>
<evidence type="ECO:0000256" key="2">
    <source>
        <dbReference type="ARBA" id="ARBA00009347"/>
    </source>
</evidence>
<dbReference type="Pfam" id="PF18158">
    <property type="entry name" value="AidB_N"/>
    <property type="match status" value="1"/>
</dbReference>
<evidence type="ECO:0000259" key="7">
    <source>
        <dbReference type="Pfam" id="PF18158"/>
    </source>
</evidence>
<dbReference type="Pfam" id="PF02770">
    <property type="entry name" value="Acyl-CoA_dh_M"/>
    <property type="match status" value="1"/>
</dbReference>
<keyword evidence="4" id="KW-0274">FAD</keyword>
<evidence type="ECO:0000313" key="9">
    <source>
        <dbReference type="Proteomes" id="UP000217005"/>
    </source>
</evidence>
<feature type="domain" description="Adaptive response protein AidB N-terminal" evidence="7">
    <location>
        <begin position="13"/>
        <end position="176"/>
    </location>
</feature>
<feature type="domain" description="Acyl-CoA oxidase/dehydrogenase middle" evidence="6">
    <location>
        <begin position="182"/>
        <end position="280"/>
    </location>
</feature>
<feature type="domain" description="Acyl-CoA dehydrogenase/oxidase C-terminal" evidence="5">
    <location>
        <begin position="291"/>
        <end position="445"/>
    </location>
</feature>
<evidence type="ECO:0000313" key="8">
    <source>
        <dbReference type="EMBL" id="OZI41023.1"/>
    </source>
</evidence>
<dbReference type="InterPro" id="IPR036250">
    <property type="entry name" value="AcylCo_DH-like_C"/>
</dbReference>
<dbReference type="SUPFAM" id="SSF56645">
    <property type="entry name" value="Acyl-CoA dehydrogenase NM domain-like"/>
    <property type="match status" value="1"/>
</dbReference>
<accession>A0A261SXI9</accession>
<name>A0A261SXI9_9BORD</name>
<dbReference type="SUPFAM" id="SSF47203">
    <property type="entry name" value="Acyl-CoA dehydrogenase C-terminal domain-like"/>
    <property type="match status" value="1"/>
</dbReference>
<dbReference type="EMBL" id="NEVL01000001">
    <property type="protein sequence ID" value="OZI41023.1"/>
    <property type="molecule type" value="Genomic_DNA"/>
</dbReference>
<dbReference type="InterPro" id="IPR006091">
    <property type="entry name" value="Acyl-CoA_Oxase/DH_mid-dom"/>
</dbReference>
<protein>
    <submittedName>
        <fullName evidence="8">DNA alkylation response protein</fullName>
    </submittedName>
</protein>
<evidence type="ECO:0000256" key="4">
    <source>
        <dbReference type="ARBA" id="ARBA00022827"/>
    </source>
</evidence>
<gene>
    <name evidence="8" type="ORF">CEG14_04560</name>
</gene>
<dbReference type="GO" id="GO:0003995">
    <property type="term" value="F:acyl-CoA dehydrogenase activity"/>
    <property type="evidence" value="ECO:0007669"/>
    <property type="project" value="InterPro"/>
</dbReference>
<dbReference type="Proteomes" id="UP000217005">
    <property type="component" value="Unassembled WGS sequence"/>
</dbReference>